<dbReference type="RefSeq" id="WP_032545500.1">
    <property type="nucleotide sequence ID" value="NZ_AJZD02000174.1"/>
</dbReference>
<dbReference type="Gene3D" id="1.10.150.130">
    <property type="match status" value="1"/>
</dbReference>
<dbReference type="InterPro" id="IPR010998">
    <property type="entry name" value="Integrase_recombinase_N"/>
</dbReference>
<keyword evidence="4" id="KW-0233">DNA recombination</keyword>
<dbReference type="Pfam" id="PF20172">
    <property type="entry name" value="DUF6538"/>
    <property type="match status" value="1"/>
</dbReference>
<dbReference type="GO" id="GO:0003677">
    <property type="term" value="F:DNA binding"/>
    <property type="evidence" value="ECO:0007669"/>
    <property type="project" value="UniProtKB-KW"/>
</dbReference>
<keyword evidence="2" id="KW-0229">DNA integration</keyword>
<feature type="domain" description="Tyr recombinase" evidence="5">
    <location>
        <begin position="365"/>
        <end position="561"/>
    </location>
</feature>
<dbReference type="PANTHER" id="PTHR30349:SF41">
    <property type="entry name" value="INTEGRASE_RECOMBINASE PROTEIN MJ0367-RELATED"/>
    <property type="match status" value="1"/>
</dbReference>
<accession>A0A1E5FRT7</accession>
<dbReference type="PROSITE" id="PS51898">
    <property type="entry name" value="TYR_RECOMBINASE"/>
    <property type="match status" value="1"/>
</dbReference>
<dbReference type="OrthoDB" id="9784724at2"/>
<dbReference type="SUPFAM" id="SSF56349">
    <property type="entry name" value="DNA breaking-rejoining enzymes"/>
    <property type="match status" value="1"/>
</dbReference>
<dbReference type="AlphaFoldDB" id="A0A1E5FRT7"/>
<evidence type="ECO:0000256" key="1">
    <source>
        <dbReference type="ARBA" id="ARBA00008857"/>
    </source>
</evidence>
<dbReference type="Gene3D" id="1.10.443.10">
    <property type="entry name" value="Intergrase catalytic core"/>
    <property type="match status" value="1"/>
</dbReference>
<sequence>MKYLTQKKTGTWYFRYQVPFLYRRFFDNRTEIKKSLHTSDKMTAHVKALKLESAVKERIMTIKQYLTLEAANKLIATHTGSTLMKIECAVDPMSELSTEYMSYMLAEIAKDENLSASNINSLMSPIEYLTSADKSATNLANEALSNFELSPIDPLTWQTRQALIQVFQYAKDAQSALKNSDQQACENVVKQLEKVMLKVDPDPDLAKSLSSEPAAQVIPNATPVKDDRSLKELFEEYEEEKKFSIKPRSLDLARAKIHTVSELLHDKPASSINRREAVLIRDSLLELPSNIHKKKEFQGISLLEAIKKNKALSTPLTTLGKTTVKDYLQKVSSLCKWAVRHQYLEHNHFESIKTQSRQESKKESDVRHPFSNDMLTKIFSTRIFTHNDMLHSFHYWLPILALYTGARQNELAQLFRENIVQIDGIWCISFTECHPSQDFKTDSSERITPIHSKLIELGFLEFVESCEGRLFATGLPFYEGKGYGKEASRWFNETYKTKLGMKANTGYTFHSFRHTVLDMYKQYSNVEERFAQGIVGHKHGSITFDRYGSEFHPSALKPYIDLLEWSFLKIQPFNLVKHFDRTKKELLKSARRKANKAKNKSD</sequence>
<gene>
    <name evidence="6" type="ORF">A142_00725</name>
</gene>
<dbReference type="InterPro" id="IPR050090">
    <property type="entry name" value="Tyrosine_recombinase_XerCD"/>
</dbReference>
<dbReference type="InterPro" id="IPR046668">
    <property type="entry name" value="DUF6538"/>
</dbReference>
<evidence type="ECO:0000313" key="6">
    <source>
        <dbReference type="EMBL" id="OEF93140.1"/>
    </source>
</evidence>
<name>A0A1E5FRT7_VIBSP</name>
<dbReference type="PANTHER" id="PTHR30349">
    <property type="entry name" value="PHAGE INTEGRASE-RELATED"/>
    <property type="match status" value="1"/>
</dbReference>
<keyword evidence="3" id="KW-0238">DNA-binding</keyword>
<evidence type="ECO:0000256" key="3">
    <source>
        <dbReference type="ARBA" id="ARBA00023125"/>
    </source>
</evidence>
<evidence type="ECO:0000256" key="2">
    <source>
        <dbReference type="ARBA" id="ARBA00022908"/>
    </source>
</evidence>
<dbReference type="EMBL" id="AJZD02000174">
    <property type="protein sequence ID" value="OEF93140.1"/>
    <property type="molecule type" value="Genomic_DNA"/>
</dbReference>
<dbReference type="InterPro" id="IPR013762">
    <property type="entry name" value="Integrase-like_cat_sf"/>
</dbReference>
<organism evidence="6 7">
    <name type="scientific">Vibrio splendidus 12E03</name>
    <dbReference type="NCBI Taxonomy" id="1191305"/>
    <lineage>
        <taxon>Bacteria</taxon>
        <taxon>Pseudomonadati</taxon>
        <taxon>Pseudomonadota</taxon>
        <taxon>Gammaproteobacteria</taxon>
        <taxon>Vibrionales</taxon>
        <taxon>Vibrionaceae</taxon>
        <taxon>Vibrio</taxon>
    </lineage>
</organism>
<comment type="caution">
    <text evidence="6">The sequence shown here is derived from an EMBL/GenBank/DDBJ whole genome shotgun (WGS) entry which is preliminary data.</text>
</comment>
<dbReference type="InterPro" id="IPR002104">
    <property type="entry name" value="Integrase_catalytic"/>
</dbReference>
<dbReference type="CDD" id="cd01184">
    <property type="entry name" value="INT_C_like_1"/>
    <property type="match status" value="1"/>
</dbReference>
<evidence type="ECO:0000259" key="5">
    <source>
        <dbReference type="PROSITE" id="PS51898"/>
    </source>
</evidence>
<dbReference type="GO" id="GO:0015074">
    <property type="term" value="P:DNA integration"/>
    <property type="evidence" value="ECO:0007669"/>
    <property type="project" value="UniProtKB-KW"/>
</dbReference>
<reference evidence="6 7" key="1">
    <citation type="journal article" date="2012" name="Science">
        <title>Ecological populations of bacteria act as socially cohesive units of antibiotic production and resistance.</title>
        <authorList>
            <person name="Cordero O.X."/>
            <person name="Wildschutte H."/>
            <person name="Kirkup B."/>
            <person name="Proehl S."/>
            <person name="Ngo L."/>
            <person name="Hussain F."/>
            <person name="Le Roux F."/>
            <person name="Mincer T."/>
            <person name="Polz M.F."/>
        </authorList>
    </citation>
    <scope>NUCLEOTIDE SEQUENCE [LARGE SCALE GENOMIC DNA]</scope>
    <source>
        <strain evidence="6 7">12E03</strain>
    </source>
</reference>
<protein>
    <recommendedName>
        <fullName evidence="5">Tyr recombinase domain-containing protein</fullName>
    </recommendedName>
</protein>
<dbReference type="Proteomes" id="UP000094802">
    <property type="component" value="Unassembled WGS sequence"/>
</dbReference>
<comment type="similarity">
    <text evidence="1">Belongs to the 'phage' integrase family.</text>
</comment>
<proteinExistence type="inferred from homology"/>
<evidence type="ECO:0000313" key="7">
    <source>
        <dbReference type="Proteomes" id="UP000094802"/>
    </source>
</evidence>
<dbReference type="InterPro" id="IPR011010">
    <property type="entry name" value="DNA_brk_join_enz"/>
</dbReference>
<dbReference type="GO" id="GO:0006310">
    <property type="term" value="P:DNA recombination"/>
    <property type="evidence" value="ECO:0007669"/>
    <property type="project" value="UniProtKB-KW"/>
</dbReference>
<evidence type="ECO:0000256" key="4">
    <source>
        <dbReference type="ARBA" id="ARBA00023172"/>
    </source>
</evidence>